<keyword evidence="2" id="KW-1185">Reference proteome</keyword>
<evidence type="ECO:0000313" key="2">
    <source>
        <dbReference type="Proteomes" id="UP000033200"/>
    </source>
</evidence>
<dbReference type="RefSeq" id="WP_038662790.1">
    <property type="nucleotide sequence ID" value="NZ_CP009571.1"/>
</dbReference>
<dbReference type="InterPro" id="IPR009945">
    <property type="entry name" value="ATPase_inh_sub_z"/>
</dbReference>
<dbReference type="STRING" id="1549858.MC45_10595"/>
<dbReference type="InterPro" id="IPR038293">
    <property type="entry name" value="ATPase_inh_sub_z_sf"/>
</dbReference>
<dbReference type="EMBL" id="CP009571">
    <property type="protein sequence ID" value="AIT06743.1"/>
    <property type="molecule type" value="Genomic_DNA"/>
</dbReference>
<name>A0A097EGR6_9SPHN</name>
<dbReference type="Proteomes" id="UP000033200">
    <property type="component" value="Chromosome"/>
</dbReference>
<sequence length="109" mass="12216">MSMFDDRERAHEAAFAREEEMAFRITARRNRLLGQWAAAQMGLTPEETDSYAKAVVQADFEESGEEDVVRKLLGDLTAAGVETDDAAVRRALAEKMIEARRQLIQAEQG</sequence>
<proteinExistence type="predicted"/>
<dbReference type="PIRSF" id="PIRSF031780">
    <property type="entry name" value="UCP031780"/>
    <property type="match status" value="1"/>
</dbReference>
<organism evidence="1 2">
    <name type="scientific">Sphingomonas taxi</name>
    <dbReference type="NCBI Taxonomy" id="1549858"/>
    <lineage>
        <taxon>Bacteria</taxon>
        <taxon>Pseudomonadati</taxon>
        <taxon>Pseudomonadota</taxon>
        <taxon>Alphaproteobacteria</taxon>
        <taxon>Sphingomonadales</taxon>
        <taxon>Sphingomonadaceae</taxon>
        <taxon>Sphingomonas</taxon>
    </lineage>
</organism>
<dbReference type="HOGENOM" id="CLU_146724_0_0_5"/>
<protein>
    <submittedName>
        <fullName evidence="1">Aldolase</fullName>
    </submittedName>
</protein>
<evidence type="ECO:0000313" key="1">
    <source>
        <dbReference type="EMBL" id="AIT06743.1"/>
    </source>
</evidence>
<dbReference type="eggNOG" id="COG5467">
    <property type="taxonomic scope" value="Bacteria"/>
</dbReference>
<reference evidence="1 2" key="1">
    <citation type="submission" date="2014-09" db="EMBL/GenBank/DDBJ databases">
        <title>Using Illumina technology Improving SMRT sequencing Genome Assembly by RASTools.</title>
        <authorList>
            <person name="Zhou Y."/>
            <person name="Ma T."/>
            <person name="Liu T."/>
        </authorList>
    </citation>
    <scope>NUCLEOTIDE SEQUENCE [LARGE SCALE GENOMIC DNA]</scope>
    <source>
        <strain evidence="1 2">ATCC 55669</strain>
    </source>
</reference>
<dbReference type="Pfam" id="PF07345">
    <property type="entry name" value="ATPaseInh_sub_z"/>
    <property type="match status" value="1"/>
</dbReference>
<accession>A0A097EGR6</accession>
<dbReference type="KEGG" id="stax:MC45_10595"/>
<dbReference type="Gene3D" id="1.10.790.20">
    <property type="entry name" value="Domain of unknown function DUF1476"/>
    <property type="match status" value="1"/>
</dbReference>
<gene>
    <name evidence="1" type="ORF">MC45_10595</name>
</gene>
<dbReference type="AlphaFoldDB" id="A0A097EGR6"/>